<protein>
    <submittedName>
        <fullName evidence="3">Uncharacterized protein</fullName>
    </submittedName>
</protein>
<dbReference type="OrthoDB" id="3624913at2"/>
<feature type="transmembrane region" description="Helical" evidence="2">
    <location>
        <begin position="54"/>
        <end position="74"/>
    </location>
</feature>
<keyword evidence="4" id="KW-1185">Reference proteome</keyword>
<evidence type="ECO:0000313" key="4">
    <source>
        <dbReference type="Proteomes" id="UP000199501"/>
    </source>
</evidence>
<feature type="transmembrane region" description="Helical" evidence="2">
    <location>
        <begin position="31"/>
        <end position="47"/>
    </location>
</feature>
<feature type="transmembrane region" description="Helical" evidence="2">
    <location>
        <begin position="7"/>
        <end position="25"/>
    </location>
</feature>
<keyword evidence="2" id="KW-0472">Membrane</keyword>
<keyword evidence="2" id="KW-1133">Transmembrane helix</keyword>
<organism evidence="3 4">
    <name type="scientific">Actinokineospora iranica</name>
    <dbReference type="NCBI Taxonomy" id="1271860"/>
    <lineage>
        <taxon>Bacteria</taxon>
        <taxon>Bacillati</taxon>
        <taxon>Actinomycetota</taxon>
        <taxon>Actinomycetes</taxon>
        <taxon>Pseudonocardiales</taxon>
        <taxon>Pseudonocardiaceae</taxon>
        <taxon>Actinokineospora</taxon>
    </lineage>
</organism>
<evidence type="ECO:0000256" key="2">
    <source>
        <dbReference type="SAM" id="Phobius"/>
    </source>
</evidence>
<accession>A0A1G6YH84</accession>
<dbReference type="AlphaFoldDB" id="A0A1G6YH84"/>
<name>A0A1G6YH84_9PSEU</name>
<evidence type="ECO:0000256" key="1">
    <source>
        <dbReference type="SAM" id="MobiDB-lite"/>
    </source>
</evidence>
<reference evidence="4" key="1">
    <citation type="submission" date="2016-10" db="EMBL/GenBank/DDBJ databases">
        <authorList>
            <person name="Varghese N."/>
            <person name="Submissions S."/>
        </authorList>
    </citation>
    <scope>NUCLEOTIDE SEQUENCE [LARGE SCALE GENOMIC DNA]</scope>
    <source>
        <strain evidence="4">IBRC-M 10403</strain>
    </source>
</reference>
<proteinExistence type="predicted"/>
<gene>
    <name evidence="3" type="ORF">SAMN05216174_12155</name>
</gene>
<dbReference type="RefSeq" id="WP_139191042.1">
    <property type="nucleotide sequence ID" value="NZ_FMZZ01000021.1"/>
</dbReference>
<keyword evidence="2" id="KW-0812">Transmembrane</keyword>
<dbReference type="Proteomes" id="UP000199501">
    <property type="component" value="Unassembled WGS sequence"/>
</dbReference>
<feature type="transmembrane region" description="Helical" evidence="2">
    <location>
        <begin position="86"/>
        <end position="105"/>
    </location>
</feature>
<evidence type="ECO:0000313" key="3">
    <source>
        <dbReference type="EMBL" id="SDD88985.1"/>
    </source>
</evidence>
<sequence>MKTMGEHWWRIALIAAAATVAVWPWNPPSVLFVLFGLAPMLIWCGIARDRRTGLTVGLILLALLTWFVVPRGLGFSGRWVPSDIEVLWLHSVLGAVVCGIGARADHGRRAGSPRLPGAVFTGCFFTAFLFSGFLFAGLTLVLRHEGPPPGDEGVLPGPPGLSITEHDPSCGSGGCSRTLDAIGDRASERTRQHLTDQGFTPRPTHSPDIEQLCRTTGLVTTQEVCAELRTVAPDTVRVLWYV</sequence>
<dbReference type="EMBL" id="FMZZ01000021">
    <property type="protein sequence ID" value="SDD88985.1"/>
    <property type="molecule type" value="Genomic_DNA"/>
</dbReference>
<feature type="region of interest" description="Disordered" evidence="1">
    <location>
        <begin position="149"/>
        <end position="172"/>
    </location>
</feature>
<feature type="transmembrane region" description="Helical" evidence="2">
    <location>
        <begin position="117"/>
        <end position="142"/>
    </location>
</feature>